<organism evidence="1 2">
    <name type="scientific">Amycolatopsis regifaucium</name>
    <dbReference type="NCBI Taxonomy" id="546365"/>
    <lineage>
        <taxon>Bacteria</taxon>
        <taxon>Bacillati</taxon>
        <taxon>Actinomycetota</taxon>
        <taxon>Actinomycetes</taxon>
        <taxon>Pseudonocardiales</taxon>
        <taxon>Pseudonocardiaceae</taxon>
        <taxon>Amycolatopsis</taxon>
    </lineage>
</organism>
<sequence length="115" mass="12783">MATEFDAEAIATAGWNIGRLMDDQSAFEALKRPWAPAEKFTIAGRLDRVVDDRRNAVVAHADQLRIAFDEMETKLNDISERFKTTDGRNADEIQKVIAGLDRSTRGGDSNDVITT</sequence>
<gene>
    <name evidence="1" type="ORF">ATP06_0201275</name>
</gene>
<evidence type="ECO:0000313" key="1">
    <source>
        <dbReference type="EMBL" id="OKA11503.1"/>
    </source>
</evidence>
<comment type="caution">
    <text evidence="1">The sequence shown here is derived from an EMBL/GenBank/DDBJ whole genome shotgun (WGS) entry which is preliminary data.</text>
</comment>
<evidence type="ECO:0008006" key="3">
    <source>
        <dbReference type="Google" id="ProtNLM"/>
    </source>
</evidence>
<reference evidence="1" key="1">
    <citation type="submission" date="2016-11" db="EMBL/GenBank/DDBJ databases">
        <title>Genome sequencing of Amycolatopsis regifaucium.</title>
        <authorList>
            <person name="Mayilraj S."/>
            <person name="Kaur N."/>
        </authorList>
    </citation>
    <scope>NUCLEOTIDE SEQUENCE [LARGE SCALE GENOMIC DNA]</scope>
    <source>
        <strain evidence="1">GY080</strain>
    </source>
</reference>
<proteinExistence type="predicted"/>
<dbReference type="EMBL" id="LOBU02000001">
    <property type="protein sequence ID" value="OKA11503.1"/>
    <property type="molecule type" value="Genomic_DNA"/>
</dbReference>
<accession>A0ABX3E0N1</accession>
<evidence type="ECO:0000313" key="2">
    <source>
        <dbReference type="Proteomes" id="UP000186883"/>
    </source>
</evidence>
<protein>
    <recommendedName>
        <fullName evidence="3">PE domain-containing protein</fullName>
    </recommendedName>
</protein>
<name>A0ABX3E0N1_9PSEU</name>
<dbReference type="Proteomes" id="UP000186883">
    <property type="component" value="Unassembled WGS sequence"/>
</dbReference>
<keyword evidence="2" id="KW-1185">Reference proteome</keyword>